<dbReference type="RefSeq" id="XP_006815545.1">
    <property type="nucleotide sequence ID" value="XM_006815482.1"/>
</dbReference>
<dbReference type="InterPro" id="IPR017873">
    <property type="entry name" value="Cys-rich_GLG1_repeat_euk"/>
</dbReference>
<evidence type="ECO:0000313" key="9">
    <source>
        <dbReference type="Proteomes" id="UP000694865"/>
    </source>
</evidence>
<keyword evidence="4" id="KW-0677">Repeat</keyword>
<name>A0ABM0M6A4_SACKO</name>
<dbReference type="Pfam" id="PF00839">
    <property type="entry name" value="Cys_rich_FGFR"/>
    <property type="match status" value="2"/>
</dbReference>
<evidence type="ECO:0000256" key="8">
    <source>
        <dbReference type="PROSITE-ProRule" id="PRU00622"/>
    </source>
</evidence>
<evidence type="ECO:0000256" key="5">
    <source>
        <dbReference type="ARBA" id="ARBA00022989"/>
    </source>
</evidence>
<keyword evidence="7" id="KW-0325">Glycoprotein</keyword>
<dbReference type="GeneID" id="102808605"/>
<evidence type="ECO:0000313" key="10">
    <source>
        <dbReference type="RefSeq" id="XP_006815545.1"/>
    </source>
</evidence>
<feature type="repeat" description="Cys-rich GLG1" evidence="8">
    <location>
        <begin position="54"/>
        <end position="114"/>
    </location>
</feature>
<dbReference type="InterPro" id="IPR001893">
    <property type="entry name" value="Cys-rich_GLG1_repeat"/>
</dbReference>
<keyword evidence="6" id="KW-0472">Membrane</keyword>
<comment type="subcellular location">
    <subcellularLocation>
        <location evidence="1">Membrane</location>
        <topology evidence="1">Single-pass type I membrane protein</topology>
    </subcellularLocation>
</comment>
<evidence type="ECO:0000256" key="3">
    <source>
        <dbReference type="ARBA" id="ARBA00022729"/>
    </source>
</evidence>
<evidence type="ECO:0000256" key="1">
    <source>
        <dbReference type="ARBA" id="ARBA00004479"/>
    </source>
</evidence>
<keyword evidence="2" id="KW-0812">Transmembrane</keyword>
<reference evidence="10" key="1">
    <citation type="submission" date="2025-08" db="UniProtKB">
        <authorList>
            <consortium name="RefSeq"/>
        </authorList>
    </citation>
    <scope>IDENTIFICATION</scope>
    <source>
        <tissue evidence="10">Testes</tissue>
    </source>
</reference>
<sequence length="122" mass="14098">MASIIFSDYHLIQGFYEKCEADISAYKCGTIDQGKGENHQQGKVINCLQRHADELNSDCKHQILRIAEFSADDYHQDRALFFACRNDRERFCEKLTSGNGKVYKCLMKHKFEHDMSEAVSLL</sequence>
<organism evidence="9 10">
    <name type="scientific">Saccoglossus kowalevskii</name>
    <name type="common">Acorn worm</name>
    <dbReference type="NCBI Taxonomy" id="10224"/>
    <lineage>
        <taxon>Eukaryota</taxon>
        <taxon>Metazoa</taxon>
        <taxon>Hemichordata</taxon>
        <taxon>Enteropneusta</taxon>
        <taxon>Harrimaniidae</taxon>
        <taxon>Saccoglossus</taxon>
    </lineage>
</organism>
<dbReference type="PANTHER" id="PTHR11884">
    <property type="entry name" value="SELECTIN LIGAND RELATED"/>
    <property type="match status" value="1"/>
</dbReference>
<keyword evidence="9" id="KW-1185">Reference proteome</keyword>
<proteinExistence type="predicted"/>
<keyword evidence="5" id="KW-1133">Transmembrane helix</keyword>
<gene>
    <name evidence="10" type="primary">LOC102808605</name>
</gene>
<evidence type="ECO:0000256" key="7">
    <source>
        <dbReference type="ARBA" id="ARBA00023180"/>
    </source>
</evidence>
<evidence type="ECO:0000256" key="4">
    <source>
        <dbReference type="ARBA" id="ARBA00022737"/>
    </source>
</evidence>
<dbReference type="Proteomes" id="UP000694865">
    <property type="component" value="Unplaced"/>
</dbReference>
<protein>
    <submittedName>
        <fullName evidence="10">Golgi apparatus protein 1-like</fullName>
    </submittedName>
</protein>
<evidence type="ECO:0000256" key="2">
    <source>
        <dbReference type="ARBA" id="ARBA00022692"/>
    </source>
</evidence>
<dbReference type="PROSITE" id="PS51289">
    <property type="entry name" value="GLG1_C_RICH"/>
    <property type="match status" value="1"/>
</dbReference>
<accession>A0ABM0M6A4</accession>
<dbReference type="PANTHER" id="PTHR11884:SF1">
    <property type="entry name" value="GOLGI APPARATUS PROTEIN 1"/>
    <property type="match status" value="1"/>
</dbReference>
<dbReference type="InterPro" id="IPR039728">
    <property type="entry name" value="GLG1"/>
</dbReference>
<keyword evidence="3" id="KW-0732">Signal</keyword>
<evidence type="ECO:0000256" key="6">
    <source>
        <dbReference type="ARBA" id="ARBA00023136"/>
    </source>
</evidence>